<keyword evidence="3" id="KW-0732">Signal</keyword>
<feature type="transmembrane region" description="Helical" evidence="2">
    <location>
        <begin position="359"/>
        <end position="377"/>
    </location>
</feature>
<gene>
    <name evidence="5" type="ORF">TKV_c05130</name>
    <name evidence="6" type="ORF">TKV_c16520</name>
</gene>
<dbReference type="HOGENOM" id="CLU_717524_0_0_9"/>
<keyword evidence="2" id="KW-0812">Transmembrane</keyword>
<feature type="compositionally biased region" description="Gly residues" evidence="1">
    <location>
        <begin position="330"/>
        <end position="339"/>
    </location>
</feature>
<dbReference type="STRING" id="2325.TKV_c05130"/>
<reference evidence="7" key="2">
    <citation type="journal article" date="2015" name="Genome Announc.">
        <title>Whole-Genome Sequences of 80 Environmental and Clinical Isolates of Burkholderia pseudomallei.</title>
        <authorList>
            <person name="Johnson S.L."/>
            <person name="Baker A.L."/>
            <person name="Chain P.S."/>
            <person name="Currie B.J."/>
            <person name="Daligault H.E."/>
            <person name="Davenport K.W."/>
            <person name="Davis C.B."/>
            <person name="Inglis T.J."/>
            <person name="Kaestli M."/>
            <person name="Koren S."/>
            <person name="Mayo M."/>
            <person name="Merritt A.J."/>
            <person name="Price E.P."/>
            <person name="Sarovich D.S."/>
            <person name="Warner J."/>
            <person name="Rosovitz M.J."/>
        </authorList>
    </citation>
    <scope>NUCLEOTIDE SEQUENCE [LARGE SCALE GENOMIC DNA]</scope>
    <source>
        <strain evidence="7">DSM 2030</strain>
    </source>
</reference>
<reference evidence="6" key="1">
    <citation type="journal article" date="2014" name="BMC Genomics">
        <title>A genome-guided analysis of energy conservation in the thermophilic, cytochrome-free acetogenic bacterium Thermoanaerobacter kivui.</title>
        <authorList>
            <person name="Hess V."/>
            <person name="Poehlein A."/>
            <person name="Weghoff M.C."/>
            <person name="Daniel R."/>
            <person name="Muller V."/>
        </authorList>
    </citation>
    <scope>NUCLEOTIDE SEQUENCE</scope>
    <source>
        <strain evidence="6">DSM 2030</strain>
    </source>
</reference>
<name>A0A097ASK1_THEKI</name>
<organism evidence="6 7">
    <name type="scientific">Thermoanaerobacter kivui</name>
    <name type="common">Acetogenium kivui</name>
    <dbReference type="NCBI Taxonomy" id="2325"/>
    <lineage>
        <taxon>Bacteria</taxon>
        <taxon>Bacillati</taxon>
        <taxon>Bacillota</taxon>
        <taxon>Clostridia</taxon>
        <taxon>Thermoanaerobacterales</taxon>
        <taxon>Thermoanaerobacteraceae</taxon>
        <taxon>Thermoanaerobacter</taxon>
    </lineage>
</organism>
<evidence type="ECO:0000256" key="2">
    <source>
        <dbReference type="SAM" id="Phobius"/>
    </source>
</evidence>
<accession>A0A097ASK1</accession>
<dbReference type="EMBL" id="CP009170">
    <property type="protein sequence ID" value="AIS52806.1"/>
    <property type="molecule type" value="Genomic_DNA"/>
</dbReference>
<keyword evidence="2" id="KW-1133">Transmembrane helix</keyword>
<evidence type="ECO:0000313" key="7">
    <source>
        <dbReference type="Proteomes" id="UP000029669"/>
    </source>
</evidence>
<keyword evidence="7" id="KW-1185">Reference proteome</keyword>
<proteinExistence type="predicted"/>
<dbReference type="PANTHER" id="PTHR44119">
    <property type="entry name" value="MAGNESIUM-CHELATASE SUBUNIT CHLH, CHLOROPLASTIC"/>
    <property type="match status" value="1"/>
</dbReference>
<evidence type="ECO:0000256" key="3">
    <source>
        <dbReference type="SAM" id="SignalP"/>
    </source>
</evidence>
<dbReference type="EC" id="6.6.1.1" evidence="6"/>
<keyword evidence="6" id="KW-0436">Ligase</keyword>
<evidence type="ECO:0000313" key="6">
    <source>
        <dbReference type="EMBL" id="AIS52806.1"/>
    </source>
</evidence>
<protein>
    <submittedName>
        <fullName evidence="6">Putative magnesium chelatase</fullName>
        <ecNumber evidence="6">6.6.1.1</ecNumber>
    </submittedName>
</protein>
<sequence>MPKYRKGLLKLLLLCLITCIFSCFGLQVASGAGGNSPTPDEYSSGCHLAQVKIAEIFRHNGSYPYSIAVKVGEKDAINRAGVSLSVAMYALGVKPVWDAAGNIIGIEVIDTADLGRHRIDAFIVIDKDVSKNFYSSLMLMDRAYRKILACSYNTLIEKYPELKDSLDSTLKPLGNYDKGNEPLEENPMALHWAEEVKTFLSKGYDSTSAGEMSINLRKVDSDEKALPKDAEVINASIQGSTNTMEIIFGNETGSGTGSGSGARTDNEAASKGVLTASSKNDEKSESKKLGNKEGYAIETKPQAPSNASQEANLQDKSISNQKDTGKESSSGGGGGGSGTGHVYEVTVENQQIPQKNPTYSTFVYLFIPLTLITGMIYQNKKGYLR</sequence>
<feature type="signal peptide" evidence="3">
    <location>
        <begin position="1"/>
        <end position="25"/>
    </location>
</feature>
<keyword evidence="2" id="KW-0472">Membrane</keyword>
<evidence type="ECO:0000256" key="1">
    <source>
        <dbReference type="SAM" id="MobiDB-lite"/>
    </source>
</evidence>
<dbReference type="KEGG" id="tki:TKV_c16520"/>
<feature type="chain" id="PRO_5044540409" evidence="3">
    <location>
        <begin position="26"/>
        <end position="385"/>
    </location>
</feature>
<dbReference type="EMBL" id="CP009170">
    <property type="protein sequence ID" value="AIS51712.1"/>
    <property type="molecule type" value="Genomic_DNA"/>
</dbReference>
<feature type="region of interest" description="Disordered" evidence="1">
    <location>
        <begin position="247"/>
        <end position="341"/>
    </location>
</feature>
<dbReference type="GO" id="GO:0016851">
    <property type="term" value="F:magnesium chelatase activity"/>
    <property type="evidence" value="ECO:0007669"/>
    <property type="project" value="UniProtKB-EC"/>
</dbReference>
<dbReference type="eggNOG" id="COG1429">
    <property type="taxonomic scope" value="Bacteria"/>
</dbReference>
<feature type="domain" description="CobN/magnesium chelatase" evidence="4">
    <location>
        <begin position="37"/>
        <end position="151"/>
    </location>
</feature>
<dbReference type="InterPro" id="IPR003672">
    <property type="entry name" value="CobN/Mg_chltase"/>
</dbReference>
<evidence type="ECO:0000259" key="4">
    <source>
        <dbReference type="Pfam" id="PF02514"/>
    </source>
</evidence>
<dbReference type="Proteomes" id="UP000029669">
    <property type="component" value="Chromosome"/>
</dbReference>
<dbReference type="Pfam" id="PF02514">
    <property type="entry name" value="CobN-Mg_chel"/>
    <property type="match status" value="1"/>
</dbReference>
<dbReference type="AlphaFoldDB" id="A0A097ASK1"/>
<feature type="compositionally biased region" description="Polar residues" evidence="1">
    <location>
        <begin position="302"/>
        <end position="322"/>
    </location>
</feature>
<feature type="compositionally biased region" description="Basic and acidic residues" evidence="1">
    <location>
        <begin position="279"/>
        <end position="291"/>
    </location>
</feature>
<evidence type="ECO:0000313" key="5">
    <source>
        <dbReference type="EMBL" id="AIS51712.1"/>
    </source>
</evidence>
<dbReference type="KEGG" id="tki:TKV_c05130"/>
<dbReference type="PANTHER" id="PTHR44119:SF4">
    <property type="entry name" value="AEROBIC COBALTOCHELATASE SUBUNIT COBN"/>
    <property type="match status" value="1"/>
</dbReference>